<evidence type="ECO:0000313" key="12">
    <source>
        <dbReference type="EMBL" id="AXQ55049.1"/>
    </source>
</evidence>
<dbReference type="AlphaFoldDB" id="A0A385DAH4"/>
<dbReference type="SUPFAM" id="SSF103473">
    <property type="entry name" value="MFS general substrate transporter"/>
    <property type="match status" value="1"/>
</dbReference>
<sequence>MTADALAPPRDRRPLALTLAANTVSITGNALTLIGVPWFVLQTTGSATRAGVVALCATLPVIVSALFGGPLIDRIGRRRASILSDLVCAAAVGAIPLLHHLNALPFWLLCALMGTSGLFHAPGETSRSSLLPALAARAHTPMTRAASLYDGVSRGARMLGAALGGVLIAVLGPTSVLVLDAATFGVSALLMAYGFRHVPEAQPLPRTARTGSYRAELSEGYRYLARTPLLLAICAMVMVTNGLDQGWSAVLLPSHAATHLGGAAQLGMLSALWGAGALTGTFLYAAFGHRLPRWPVFTVCFLLIGAPRFATAAFTDTALPLAVLLPLTGLGAGALNPILSTVTFETVPERLRTRVLGATTAAVLLTTPLGGLFAGLLTDHLGLRTAFLVVGTGYFLATLSPLLFRVWRTMDRTGLPAPATAERKPVDTPAPARSDGAP</sequence>
<proteinExistence type="inferred from homology"/>
<evidence type="ECO:0000256" key="10">
    <source>
        <dbReference type="SAM" id="Phobius"/>
    </source>
</evidence>
<gene>
    <name evidence="12" type="ORF">D0C37_10810</name>
</gene>
<keyword evidence="3" id="KW-1003">Cell membrane</keyword>
<dbReference type="EMBL" id="CP031742">
    <property type="protein sequence ID" value="AXQ55049.1"/>
    <property type="molecule type" value="Genomic_DNA"/>
</dbReference>
<evidence type="ECO:0000256" key="1">
    <source>
        <dbReference type="ARBA" id="ARBA00004429"/>
    </source>
</evidence>
<feature type="transmembrane region" description="Helical" evidence="10">
    <location>
        <begin position="15"/>
        <end position="41"/>
    </location>
</feature>
<dbReference type="PROSITE" id="PS50850">
    <property type="entry name" value="MFS"/>
    <property type="match status" value="1"/>
</dbReference>
<feature type="transmembrane region" description="Helical" evidence="10">
    <location>
        <begin position="263"/>
        <end position="287"/>
    </location>
</feature>
<evidence type="ECO:0000256" key="4">
    <source>
        <dbReference type="ARBA" id="ARBA00022692"/>
    </source>
</evidence>
<accession>A0A385DAH4</accession>
<feature type="transmembrane region" description="Helical" evidence="10">
    <location>
        <begin position="223"/>
        <end position="243"/>
    </location>
</feature>
<dbReference type="GeneID" id="300114684"/>
<reference evidence="12 13" key="1">
    <citation type="submission" date="2018-08" db="EMBL/GenBank/DDBJ databases">
        <authorList>
            <person name="Ferrada E.E."/>
            <person name="Latorre B.A."/>
        </authorList>
    </citation>
    <scope>NUCLEOTIDE SEQUENCE [LARGE SCALE GENOMIC DNA]</scope>
    <source>
        <strain evidence="12 13">VK-A60T</strain>
    </source>
</reference>
<feature type="domain" description="Major facilitator superfamily (MFS) profile" evidence="11">
    <location>
        <begin position="230"/>
        <end position="438"/>
    </location>
</feature>
<dbReference type="Proteomes" id="UP000259636">
    <property type="component" value="Chromosome"/>
</dbReference>
<dbReference type="PANTHER" id="PTHR23513:SF9">
    <property type="entry name" value="ENTEROBACTIN EXPORTER ENTS"/>
    <property type="match status" value="1"/>
</dbReference>
<name>A0A385DAH4_9ACTN</name>
<comment type="subcellular location">
    <subcellularLocation>
        <location evidence="1">Cell inner membrane</location>
        <topology evidence="1">Multi-pass membrane protein</topology>
    </subcellularLocation>
</comment>
<keyword evidence="6 10" id="KW-0472">Membrane</keyword>
<keyword evidence="2" id="KW-0813">Transport</keyword>
<feature type="region of interest" description="Disordered" evidence="9">
    <location>
        <begin position="417"/>
        <end position="438"/>
    </location>
</feature>
<dbReference type="Gene3D" id="1.20.1250.20">
    <property type="entry name" value="MFS general substrate transporter like domains"/>
    <property type="match status" value="1"/>
</dbReference>
<dbReference type="GO" id="GO:0022857">
    <property type="term" value="F:transmembrane transporter activity"/>
    <property type="evidence" value="ECO:0007669"/>
    <property type="project" value="InterPro"/>
</dbReference>
<evidence type="ECO:0000256" key="8">
    <source>
        <dbReference type="ARBA" id="ARBA00040914"/>
    </source>
</evidence>
<dbReference type="InterPro" id="IPR011701">
    <property type="entry name" value="MFS"/>
</dbReference>
<evidence type="ECO:0000256" key="3">
    <source>
        <dbReference type="ARBA" id="ARBA00022475"/>
    </source>
</evidence>
<organism evidence="12 13">
    <name type="scientific">Streptomyces koyangensis</name>
    <dbReference type="NCBI Taxonomy" id="188770"/>
    <lineage>
        <taxon>Bacteria</taxon>
        <taxon>Bacillati</taxon>
        <taxon>Actinomycetota</taxon>
        <taxon>Actinomycetes</taxon>
        <taxon>Kitasatosporales</taxon>
        <taxon>Streptomycetaceae</taxon>
        <taxon>Streptomyces</taxon>
        <taxon>Streptomyces aurantiacus group</taxon>
    </lineage>
</organism>
<feature type="transmembrane region" description="Helical" evidence="10">
    <location>
        <begin position="47"/>
        <end position="68"/>
    </location>
</feature>
<keyword evidence="5 10" id="KW-1133">Transmembrane helix</keyword>
<keyword evidence="4 10" id="KW-0812">Transmembrane</keyword>
<evidence type="ECO:0000256" key="5">
    <source>
        <dbReference type="ARBA" id="ARBA00022989"/>
    </source>
</evidence>
<dbReference type="CDD" id="cd06173">
    <property type="entry name" value="MFS_MefA_like"/>
    <property type="match status" value="1"/>
</dbReference>
<feature type="transmembrane region" description="Helical" evidence="10">
    <location>
        <begin position="294"/>
        <end position="315"/>
    </location>
</feature>
<evidence type="ECO:0000256" key="9">
    <source>
        <dbReference type="SAM" id="MobiDB-lite"/>
    </source>
</evidence>
<evidence type="ECO:0000313" key="13">
    <source>
        <dbReference type="Proteomes" id="UP000259636"/>
    </source>
</evidence>
<dbReference type="GO" id="GO:0005886">
    <property type="term" value="C:plasma membrane"/>
    <property type="evidence" value="ECO:0007669"/>
    <property type="project" value="UniProtKB-SubCell"/>
</dbReference>
<evidence type="ECO:0000256" key="2">
    <source>
        <dbReference type="ARBA" id="ARBA00022448"/>
    </source>
</evidence>
<feature type="transmembrane region" description="Helical" evidence="10">
    <location>
        <begin position="80"/>
        <end position="98"/>
    </location>
</feature>
<evidence type="ECO:0000256" key="7">
    <source>
        <dbReference type="ARBA" id="ARBA00038075"/>
    </source>
</evidence>
<dbReference type="PANTHER" id="PTHR23513">
    <property type="entry name" value="INTEGRAL MEMBRANE EFFLUX PROTEIN-RELATED"/>
    <property type="match status" value="1"/>
</dbReference>
<comment type="similarity">
    <text evidence="7">Belongs to the major facilitator superfamily. Drug:H(+) antiporter-3 (DHA3) (TC 2.A.1.21) family.</text>
</comment>
<protein>
    <recommendedName>
        <fullName evidence="8">Multidrug efflux pump Tap</fullName>
    </recommendedName>
</protein>
<evidence type="ECO:0000259" key="11">
    <source>
        <dbReference type="PROSITE" id="PS50850"/>
    </source>
</evidence>
<dbReference type="InterPro" id="IPR020846">
    <property type="entry name" value="MFS_dom"/>
</dbReference>
<evidence type="ECO:0000256" key="6">
    <source>
        <dbReference type="ARBA" id="ARBA00023136"/>
    </source>
</evidence>
<dbReference type="Pfam" id="PF07690">
    <property type="entry name" value="MFS_1"/>
    <property type="match status" value="1"/>
</dbReference>
<feature type="transmembrane region" description="Helical" evidence="10">
    <location>
        <begin position="355"/>
        <end position="377"/>
    </location>
</feature>
<feature type="transmembrane region" description="Helical" evidence="10">
    <location>
        <begin position="154"/>
        <end position="171"/>
    </location>
</feature>
<feature type="transmembrane region" description="Helical" evidence="10">
    <location>
        <begin position="321"/>
        <end position="343"/>
    </location>
</feature>
<feature type="transmembrane region" description="Helical" evidence="10">
    <location>
        <begin position="383"/>
        <end position="404"/>
    </location>
</feature>
<dbReference type="InterPro" id="IPR036259">
    <property type="entry name" value="MFS_trans_sf"/>
</dbReference>
<dbReference type="RefSeq" id="WP_117349202.1">
    <property type="nucleotide sequence ID" value="NZ_CP031742.1"/>
</dbReference>
<dbReference type="KEGG" id="sky:D0C37_10810"/>